<dbReference type="PANTHER" id="PTHR43280:SF28">
    <property type="entry name" value="HTH-TYPE TRANSCRIPTIONAL ACTIVATOR RHAS"/>
    <property type="match status" value="1"/>
</dbReference>
<reference evidence="6" key="1">
    <citation type="submission" date="2014-08" db="EMBL/GenBank/DDBJ databases">
        <title>Comparative genomics of the Paenibacillus odorifer group.</title>
        <authorList>
            <person name="den Bakker H.C."/>
            <person name="Tsai Y.-C.Y.-C."/>
            <person name="Martin N."/>
            <person name="Korlach J."/>
            <person name="Wiedmann M."/>
        </authorList>
    </citation>
    <scope>NUCLEOTIDE SEQUENCE [LARGE SCALE GENOMIC DNA]</scope>
    <source>
        <strain evidence="6">DSM 13188</strain>
    </source>
</reference>
<organism evidence="6 7">
    <name type="scientific">Paenibacillus borealis</name>
    <dbReference type="NCBI Taxonomy" id="160799"/>
    <lineage>
        <taxon>Bacteria</taxon>
        <taxon>Bacillati</taxon>
        <taxon>Bacillota</taxon>
        <taxon>Bacilli</taxon>
        <taxon>Bacillales</taxon>
        <taxon>Paenibacillaceae</taxon>
        <taxon>Paenibacillus</taxon>
    </lineage>
</organism>
<dbReference type="AlphaFoldDB" id="A0A089LA86"/>
<dbReference type="RefSeq" id="WP_042211261.1">
    <property type="nucleotide sequence ID" value="NZ_CP009285.1"/>
</dbReference>
<dbReference type="PANTHER" id="PTHR43280">
    <property type="entry name" value="ARAC-FAMILY TRANSCRIPTIONAL REGULATOR"/>
    <property type="match status" value="1"/>
</dbReference>
<dbReference type="InterPro" id="IPR009057">
    <property type="entry name" value="Homeodomain-like_sf"/>
</dbReference>
<evidence type="ECO:0000256" key="2">
    <source>
        <dbReference type="ARBA" id="ARBA00023125"/>
    </source>
</evidence>
<keyword evidence="4" id="KW-0812">Transmembrane</keyword>
<dbReference type="KEGG" id="pbd:PBOR_08720"/>
<keyword evidence="4" id="KW-0472">Membrane</keyword>
<keyword evidence="4" id="KW-1133">Transmembrane helix</keyword>
<keyword evidence="7" id="KW-1185">Reference proteome</keyword>
<proteinExistence type="predicted"/>
<dbReference type="Pfam" id="PF12833">
    <property type="entry name" value="HTH_18"/>
    <property type="match status" value="1"/>
</dbReference>
<dbReference type="HOGENOM" id="CLU_019175_1_1_9"/>
<dbReference type="OrthoDB" id="1975037at2"/>
<keyword evidence="2" id="KW-0238">DNA-binding</keyword>
<evidence type="ECO:0000259" key="5">
    <source>
        <dbReference type="PROSITE" id="PS01124"/>
    </source>
</evidence>
<dbReference type="GO" id="GO:0043565">
    <property type="term" value="F:sequence-specific DNA binding"/>
    <property type="evidence" value="ECO:0007669"/>
    <property type="project" value="InterPro"/>
</dbReference>
<dbReference type="Gene3D" id="3.30.450.20">
    <property type="entry name" value="PAS domain"/>
    <property type="match status" value="2"/>
</dbReference>
<evidence type="ECO:0000256" key="1">
    <source>
        <dbReference type="ARBA" id="ARBA00023015"/>
    </source>
</evidence>
<dbReference type="SUPFAM" id="SSF46689">
    <property type="entry name" value="Homeodomain-like"/>
    <property type="match status" value="1"/>
</dbReference>
<dbReference type="Proteomes" id="UP000029518">
    <property type="component" value="Chromosome"/>
</dbReference>
<dbReference type="InterPro" id="IPR018062">
    <property type="entry name" value="HTH_AraC-typ_CS"/>
</dbReference>
<gene>
    <name evidence="6" type="ORF">PBOR_08720</name>
</gene>
<evidence type="ECO:0000256" key="4">
    <source>
        <dbReference type="SAM" id="Phobius"/>
    </source>
</evidence>
<dbReference type="PROSITE" id="PS01124">
    <property type="entry name" value="HTH_ARAC_FAMILY_2"/>
    <property type="match status" value="1"/>
</dbReference>
<evidence type="ECO:0000313" key="6">
    <source>
        <dbReference type="EMBL" id="AIQ57000.1"/>
    </source>
</evidence>
<name>A0A089LA86_PAEBO</name>
<dbReference type="PROSITE" id="PS00041">
    <property type="entry name" value="HTH_ARAC_FAMILY_1"/>
    <property type="match status" value="1"/>
</dbReference>
<dbReference type="InterPro" id="IPR018060">
    <property type="entry name" value="HTH_AraC"/>
</dbReference>
<keyword evidence="1" id="KW-0805">Transcription regulation</keyword>
<dbReference type="SMART" id="SM00342">
    <property type="entry name" value="HTH_ARAC"/>
    <property type="match status" value="1"/>
</dbReference>
<accession>A0A089LA86</accession>
<evidence type="ECO:0000256" key="3">
    <source>
        <dbReference type="ARBA" id="ARBA00023163"/>
    </source>
</evidence>
<feature type="domain" description="HTH araC/xylS-type" evidence="5">
    <location>
        <begin position="652"/>
        <end position="750"/>
    </location>
</feature>
<dbReference type="EMBL" id="CP009285">
    <property type="protein sequence ID" value="AIQ57000.1"/>
    <property type="molecule type" value="Genomic_DNA"/>
</dbReference>
<dbReference type="Gene3D" id="1.10.10.60">
    <property type="entry name" value="Homeodomain-like"/>
    <property type="match status" value="2"/>
</dbReference>
<evidence type="ECO:0000313" key="7">
    <source>
        <dbReference type="Proteomes" id="UP000029518"/>
    </source>
</evidence>
<sequence>MKKIPMMLQLALILFCIMAIPTAILTWYSGAQIIENSETAIGESSLAGLNANRKLNENALANLAQDTARLAATNVFEGIRSFETYDEVNASYTNVTKALSVMNELLNLNRRVDGVYSSYFYLNDSDYVISTDNAVTKLDRYEQVGWTTEALADHRGISGVWVPRELGSGDHVVSYVYPLNRLSSTTDGLIVVNMRESQIGKYLNTAEGGDSHSLLLGADGKVISHSDKSLLLTDGSEQPFLQEILEQDFSEGYTFRELDGKRMVYAWSRSALSGWWNVSWSSMDELMTKSRDMQENIILLTGAMIVLGTVLAVILATWLSRPLRELVRMIRSKSDLQVGNKNELAFLNVAFKRMQEEEEGLFQLLQEREQDTRSFAVHRLLRGEIPPRITEVFPEAYYRIAVVSIDQYRVYVGNTNLETRSYHGYLLNTKYESLFPEGVLARSVYHSDGCIVIVINFAPGGDEQSCDRIQLALDRIREESLELLGHSVTIGVSGLADAPEMVAQRLFEAMELIKQRMIKGAGSIMYWQDEEENSRKYMDSESSERRILNFLDAGDLNGILKELQVIRCQIGSAGNISYDNIMFIYHQLLGATVKHLRENHISTGRMIMGKGNIYTLLASMDTLDELEEYLHGFFHEIVQDLDRGTSEINHGERVIQYLQDHYREEIVLKDMSNEFGISYSYMRKIVYDLTGKSMIDYLNQLRIEKAKELLLDTDLTIKQIAAEVGYFNVQSFNRFFRKYEGMPPSSYKSAKTKSS</sequence>
<dbReference type="GO" id="GO:0003700">
    <property type="term" value="F:DNA-binding transcription factor activity"/>
    <property type="evidence" value="ECO:0007669"/>
    <property type="project" value="InterPro"/>
</dbReference>
<feature type="transmembrane region" description="Helical" evidence="4">
    <location>
        <begin position="297"/>
        <end position="319"/>
    </location>
</feature>
<keyword evidence="3" id="KW-0804">Transcription</keyword>
<protein>
    <submittedName>
        <fullName evidence="6">AraC family transcriptional regulator</fullName>
    </submittedName>
</protein>